<dbReference type="OrthoDB" id="9805976at2"/>
<evidence type="ECO:0000256" key="2">
    <source>
        <dbReference type="ARBA" id="ARBA00022643"/>
    </source>
</evidence>
<dbReference type="InterPro" id="IPR029039">
    <property type="entry name" value="Flavoprotein-like_sf"/>
</dbReference>
<accession>A0A1I4GN28</accession>
<keyword evidence="1" id="KW-0285">Flavoprotein</keyword>
<dbReference type="Pfam" id="PF02525">
    <property type="entry name" value="Flavodoxin_2"/>
    <property type="match status" value="1"/>
</dbReference>
<sequence length="212" mass="22862">MRVLVLKASPRRDGNSALLADAAAAGAREAGHEVTVRHLDDAVEGMLRDCRTCRRADGSCGIDDGYERLLLDDLVPADALVLATPLYWYGMSARLKSAVDRLFCFMSEGYPGSGTVLAGLPGKRVGVLIACEESYRGATLGLQAQFQELTRYLRQDLVGVVVGIGNSRGDVRLDPGNPLGAAADLGRRLFDARVTDYRFDTPRDNAVWSSAD</sequence>
<keyword evidence="5" id="KW-1185">Reference proteome</keyword>
<protein>
    <submittedName>
        <fullName evidence="4">Multimeric flavodoxin WrbA</fullName>
    </submittedName>
</protein>
<evidence type="ECO:0000259" key="3">
    <source>
        <dbReference type="Pfam" id="PF02525"/>
    </source>
</evidence>
<dbReference type="InParanoid" id="A0A1I4GN28"/>
<dbReference type="RefSeq" id="WP_091326054.1">
    <property type="nucleotide sequence ID" value="NZ_FOSW01000009.1"/>
</dbReference>
<dbReference type="AlphaFoldDB" id="A0A1I4GN28"/>
<gene>
    <name evidence="4" type="ORF">SAMN04488085_10958</name>
</gene>
<dbReference type="PANTHER" id="PTHR43278:SF4">
    <property type="entry name" value="NAD(P)H-DEPENDENT FMN-CONTAINING OXIDOREDUCTASE YWQN-RELATED"/>
    <property type="match status" value="1"/>
</dbReference>
<name>A0A1I4GN28_9ACTN</name>
<dbReference type="InterPro" id="IPR051796">
    <property type="entry name" value="ISF_SsuE-like"/>
</dbReference>
<dbReference type="Gene3D" id="3.40.50.360">
    <property type="match status" value="1"/>
</dbReference>
<dbReference type="InterPro" id="IPR003680">
    <property type="entry name" value="Flavodoxin_fold"/>
</dbReference>
<evidence type="ECO:0000313" key="5">
    <source>
        <dbReference type="Proteomes" id="UP000199152"/>
    </source>
</evidence>
<dbReference type="Proteomes" id="UP000199152">
    <property type="component" value="Unassembled WGS sequence"/>
</dbReference>
<dbReference type="STRING" id="504800.SAMN04488085_10958"/>
<evidence type="ECO:0000313" key="4">
    <source>
        <dbReference type="EMBL" id="SFL30536.1"/>
    </source>
</evidence>
<organism evidence="4 5">
    <name type="scientific">Geodermatophilus ruber</name>
    <dbReference type="NCBI Taxonomy" id="504800"/>
    <lineage>
        <taxon>Bacteria</taxon>
        <taxon>Bacillati</taxon>
        <taxon>Actinomycetota</taxon>
        <taxon>Actinomycetes</taxon>
        <taxon>Geodermatophilales</taxon>
        <taxon>Geodermatophilaceae</taxon>
        <taxon>Geodermatophilus</taxon>
    </lineage>
</organism>
<proteinExistence type="predicted"/>
<reference evidence="4 5" key="1">
    <citation type="submission" date="2016-10" db="EMBL/GenBank/DDBJ databases">
        <authorList>
            <person name="de Groot N.N."/>
        </authorList>
    </citation>
    <scope>NUCLEOTIDE SEQUENCE [LARGE SCALE GENOMIC DNA]</scope>
    <source>
        <strain evidence="4 5">DSM 45317</strain>
    </source>
</reference>
<evidence type="ECO:0000256" key="1">
    <source>
        <dbReference type="ARBA" id="ARBA00022630"/>
    </source>
</evidence>
<dbReference type="SUPFAM" id="SSF52218">
    <property type="entry name" value="Flavoproteins"/>
    <property type="match status" value="1"/>
</dbReference>
<dbReference type="PANTHER" id="PTHR43278">
    <property type="entry name" value="NAD(P)H-DEPENDENT FMN-CONTAINING OXIDOREDUCTASE YWQN-RELATED"/>
    <property type="match status" value="1"/>
</dbReference>
<dbReference type="EMBL" id="FOSW01000009">
    <property type="protein sequence ID" value="SFL30536.1"/>
    <property type="molecule type" value="Genomic_DNA"/>
</dbReference>
<keyword evidence="2" id="KW-0288">FMN</keyword>
<feature type="domain" description="Flavodoxin-like fold" evidence="3">
    <location>
        <begin position="1"/>
        <end position="155"/>
    </location>
</feature>